<sequence>MTFSLAHCIRFSIRGALVLLWVLAFHSTLNAKAEELPDEEPEFCKPRLGISQPEDSSSDSDEAARLSDSDLEAINEGVQWLVAQLKARSPDPVALGEPITLVNGETYFSLEGSQLDKCYEYLRGYPVSGLRGFTRRMSENGYFHAIYVNADYIGHPDDEGSLHKRNEVIHTTIHEAIHLNSFNQKGFWGGESDTEWTFPSNENPDPDRYFLLLDEGTTEMFARMVLYHVMEKNGIGTVIVDRDPDNDDWLPIPIYEYPKNLACALVWNKEIGIQKWANAYFLGEWKDAAFGLRMATEVTWDHVRKLGVNSSSYQKNGDSYREVNSLREQYGKLSPEFFVPVEETSVRYTPLPLAPLAFDCAKIIERR</sequence>
<dbReference type="Proteomes" id="UP001302719">
    <property type="component" value="Chromosome"/>
</dbReference>
<gene>
    <name evidence="2" type="ORF">PP769_00515</name>
</gene>
<name>A0AA96JSN5_9BACT</name>
<evidence type="ECO:0000313" key="2">
    <source>
        <dbReference type="EMBL" id="WNM58275.1"/>
    </source>
</evidence>
<dbReference type="KEGG" id="nall:PP769_00515"/>
<protein>
    <submittedName>
        <fullName evidence="2">Uncharacterized protein</fullName>
    </submittedName>
</protein>
<proteinExistence type="predicted"/>
<keyword evidence="3" id="KW-1185">Reference proteome</keyword>
<feature type="region of interest" description="Disordered" evidence="1">
    <location>
        <begin position="36"/>
        <end position="66"/>
    </location>
</feature>
<dbReference type="RefSeq" id="WP_312643875.1">
    <property type="nucleotide sequence ID" value="NZ_CP116967.1"/>
</dbReference>
<evidence type="ECO:0000313" key="3">
    <source>
        <dbReference type="Proteomes" id="UP001302719"/>
    </source>
</evidence>
<evidence type="ECO:0000256" key="1">
    <source>
        <dbReference type="SAM" id="MobiDB-lite"/>
    </source>
</evidence>
<organism evidence="2 3">
    <name type="scientific">Candidatus Nitrospira allomarina</name>
    <dbReference type="NCBI Taxonomy" id="3020900"/>
    <lineage>
        <taxon>Bacteria</taxon>
        <taxon>Pseudomonadati</taxon>
        <taxon>Nitrospirota</taxon>
        <taxon>Nitrospiria</taxon>
        <taxon>Nitrospirales</taxon>
        <taxon>Nitrospiraceae</taxon>
        <taxon>Nitrospira</taxon>
    </lineage>
</organism>
<dbReference type="AlphaFoldDB" id="A0AA96JSN5"/>
<reference evidence="2 3" key="1">
    <citation type="submission" date="2023-01" db="EMBL/GenBank/DDBJ databases">
        <title>Cultivation and genomic characterization of new, ubiquitous marine nitrite-oxidizing bacteria from the Nitrospirales.</title>
        <authorList>
            <person name="Mueller A.J."/>
            <person name="Daebeler A."/>
            <person name="Herbold C.W."/>
            <person name="Kirkegaard R.H."/>
            <person name="Daims H."/>
        </authorList>
    </citation>
    <scope>NUCLEOTIDE SEQUENCE [LARGE SCALE GENOMIC DNA]</scope>
    <source>
        <strain evidence="2 3">VA</strain>
    </source>
</reference>
<accession>A0AA96JSN5</accession>
<dbReference type="EMBL" id="CP116967">
    <property type="protein sequence ID" value="WNM58275.1"/>
    <property type="molecule type" value="Genomic_DNA"/>
</dbReference>